<evidence type="ECO:0000313" key="2">
    <source>
        <dbReference type="EMBL" id="CAF0770604.1"/>
    </source>
</evidence>
<evidence type="ECO:0000259" key="1">
    <source>
        <dbReference type="PROSITE" id="PS50878"/>
    </source>
</evidence>
<dbReference type="InterPro" id="IPR000477">
    <property type="entry name" value="RT_dom"/>
</dbReference>
<dbReference type="Proteomes" id="UP000663852">
    <property type="component" value="Unassembled WGS sequence"/>
</dbReference>
<protein>
    <recommendedName>
        <fullName evidence="1">Reverse transcriptase domain-containing protein</fullName>
    </recommendedName>
</protein>
<evidence type="ECO:0000313" key="3">
    <source>
        <dbReference type="EMBL" id="CAF1382176.1"/>
    </source>
</evidence>
<dbReference type="OrthoDB" id="10065625at2759"/>
<dbReference type="InterPro" id="IPR043502">
    <property type="entry name" value="DNA/RNA_pol_sf"/>
</dbReference>
<dbReference type="Gene3D" id="3.60.10.10">
    <property type="entry name" value="Endonuclease/exonuclease/phosphatase"/>
    <property type="match status" value="1"/>
</dbReference>
<dbReference type="InterPro" id="IPR052560">
    <property type="entry name" value="RdDP_mobile_element"/>
</dbReference>
<dbReference type="Proteomes" id="UP000663828">
    <property type="component" value="Unassembled WGS sequence"/>
</dbReference>
<dbReference type="InterPro" id="IPR005135">
    <property type="entry name" value="Endo/exonuclease/phosphatase"/>
</dbReference>
<dbReference type="PROSITE" id="PS50878">
    <property type="entry name" value="RT_POL"/>
    <property type="match status" value="1"/>
</dbReference>
<dbReference type="Pfam" id="PF00078">
    <property type="entry name" value="RVT_1"/>
    <property type="match status" value="1"/>
</dbReference>
<accession>A0A813QQY5</accession>
<dbReference type="PANTHER" id="PTHR36688">
    <property type="entry name" value="ENDO/EXONUCLEASE/PHOSPHATASE DOMAIN-CONTAINING PROTEIN"/>
    <property type="match status" value="1"/>
</dbReference>
<dbReference type="Pfam" id="PF14529">
    <property type="entry name" value="Exo_endo_phos_2"/>
    <property type="match status" value="1"/>
</dbReference>
<dbReference type="CDD" id="cd01650">
    <property type="entry name" value="RT_nLTR_like"/>
    <property type="match status" value="1"/>
</dbReference>
<gene>
    <name evidence="3" type="ORF">EDS130_LOCUS34990</name>
    <name evidence="2" type="ORF">XAT740_LOCUS1430</name>
</gene>
<name>A0A813QQY5_ADIRI</name>
<reference evidence="2" key="1">
    <citation type="submission" date="2021-02" db="EMBL/GenBank/DDBJ databases">
        <authorList>
            <person name="Nowell W R."/>
        </authorList>
    </citation>
    <scope>NUCLEOTIDE SEQUENCE</scope>
</reference>
<dbReference type="GO" id="GO:0003824">
    <property type="term" value="F:catalytic activity"/>
    <property type="evidence" value="ECO:0007669"/>
    <property type="project" value="InterPro"/>
</dbReference>
<keyword evidence="4" id="KW-1185">Reference proteome</keyword>
<dbReference type="AlphaFoldDB" id="A0A813QQY5"/>
<feature type="domain" description="Reverse transcriptase" evidence="1">
    <location>
        <begin position="505"/>
        <end position="782"/>
    </location>
</feature>
<dbReference type="EMBL" id="CAJNOJ010000300">
    <property type="protein sequence ID" value="CAF1382176.1"/>
    <property type="molecule type" value="Genomic_DNA"/>
</dbReference>
<dbReference type="SUPFAM" id="SSF56219">
    <property type="entry name" value="DNase I-like"/>
    <property type="match status" value="1"/>
</dbReference>
<proteinExistence type="predicted"/>
<sequence>MEWTSSSTLNNIFNKWEVRRQQTAEMLNAKSELSFLLLNISSLKLHLDELFVLLDSLHVSIIVLNGTRHDDNALNRFSRHLSNFQTFSQIGTNPFGGVIIAIHRSIRVQRVAKFNVNQNLIVLDIGYSSNSLQLATCYSPPKEKLPLDLFNDIIQRNSNTIILGDLNAKHESWSNTARNQKGQLLHEWLNNNDFQVVNKFIPTSTRSNAVIDLILTPMNTLNGSFSVLPSIGSDHRPVFWSSTYTVSTKDRVFPIKRTYWTIFQIFVTFTATFWNDLSTTMTNQTEFFYIYERFLSLSSARLTYVSYCDSYRPSIPPEIVNLIRHKQHHLRLARKTKHPFHITKLKLLSKEIRKAMFIHKRNMWKEYCKSINSYDIKQFWRKANRHFSSCSPPIQGILHNGIVVSTPNTMCNLAKQFYSEQFAEHENKQTPIDIEADIVNNELEIELREPRGIELNCINVKYTDIKKAVTSLMNKNSTGLDGVSNKIIKLLPTPHLTFITSSFNYFFQNIYFPEHWLQAKIILLSKTKSSTVELNDTRPISLLPCFSKLYEKLFLEHFRQWITDHGILPEEQTGFRPGHNMYTRITAIIDQIGQGLALNTATAAVFIDFKSAFNQLWIKGLWIKLKRLDCPLYIMAWLRKYLIGRSAYIELEGCKSEQFPLFKGVPQGSCVGPVLFIIYHYDILNAISNLHFKHLFADDLAVVLSPSANWSSQLLISNLAQQITNVIKELYSYSITWKQPINFKKTYWTLFHRQVSPSIPIIKCENNIIEQVSKIKYLGVILDAKLSFNHHLDYVRSKINKNVVVYKRLSSSRMLSQEVSYRLHYAYIRPYYQSILNIYPILSWTKQQQMEALNRKVFRIIHRWFDATNDEVTNLPKYISIELLTCMHYTKLLHTIIRTNPTIIADFFQHKLYLLFLKEYYLNPILLKEKQAMVSRGRTPDRINELLSYCEQSLFDVAFCYTSN</sequence>
<evidence type="ECO:0000313" key="4">
    <source>
        <dbReference type="Proteomes" id="UP000663828"/>
    </source>
</evidence>
<dbReference type="EMBL" id="CAJNOR010000044">
    <property type="protein sequence ID" value="CAF0770604.1"/>
    <property type="molecule type" value="Genomic_DNA"/>
</dbReference>
<dbReference type="InterPro" id="IPR036691">
    <property type="entry name" value="Endo/exonu/phosph_ase_sf"/>
</dbReference>
<dbReference type="PANTHER" id="PTHR36688:SF2">
    <property type="entry name" value="ENDONUCLEASE_EXONUCLEASE_PHOSPHATASE DOMAIN-CONTAINING PROTEIN"/>
    <property type="match status" value="1"/>
</dbReference>
<dbReference type="SUPFAM" id="SSF56672">
    <property type="entry name" value="DNA/RNA polymerases"/>
    <property type="match status" value="1"/>
</dbReference>
<comment type="caution">
    <text evidence="2">The sequence shown here is derived from an EMBL/GenBank/DDBJ whole genome shotgun (WGS) entry which is preliminary data.</text>
</comment>
<organism evidence="2 4">
    <name type="scientific">Adineta ricciae</name>
    <name type="common">Rotifer</name>
    <dbReference type="NCBI Taxonomy" id="249248"/>
    <lineage>
        <taxon>Eukaryota</taxon>
        <taxon>Metazoa</taxon>
        <taxon>Spiralia</taxon>
        <taxon>Gnathifera</taxon>
        <taxon>Rotifera</taxon>
        <taxon>Eurotatoria</taxon>
        <taxon>Bdelloidea</taxon>
        <taxon>Adinetida</taxon>
        <taxon>Adinetidae</taxon>
        <taxon>Adineta</taxon>
    </lineage>
</organism>